<dbReference type="CDD" id="cd00740">
    <property type="entry name" value="MeTr"/>
    <property type="match status" value="1"/>
</dbReference>
<dbReference type="EC" id="2.1.1.13" evidence="6 20"/>
<comment type="domain">
    <text evidence="21">Modular enzyme with four functionally distinct domains. The isolated Hcy-binding domain catalyzes methyl transfer from free methylcobalamin to homocysteine. The Hcy-binding domain in association with the pterin-binding domain catalyzes the methylation of cob(I)alamin by methyltetrahydrofolate and the methylation of homocysteine. The B12-binding domain binds the cofactor. The AdoMet activation domain binds S-adenosyl-L-methionine. Under aerobic conditions cob(I)alamin can be converted to inactive cob(II)alamin. Reductive methylation by S-adenosyl-L-methionine and flavodoxin regenerates methylcobalamin.</text>
</comment>
<feature type="binding site" evidence="22 24">
    <location>
        <position position="265"/>
    </location>
    <ligand>
        <name>Zn(2+)</name>
        <dbReference type="ChEBI" id="CHEBI:29105"/>
    </ligand>
</feature>
<comment type="catalytic activity">
    <reaction evidence="1 21">
        <text>(6S)-5-methyl-5,6,7,8-tetrahydrofolate + L-homocysteine = (6S)-5,6,7,8-tetrahydrofolate + L-methionine</text>
        <dbReference type="Rhea" id="RHEA:11172"/>
        <dbReference type="ChEBI" id="CHEBI:18608"/>
        <dbReference type="ChEBI" id="CHEBI:57453"/>
        <dbReference type="ChEBI" id="CHEBI:57844"/>
        <dbReference type="ChEBI" id="CHEBI:58199"/>
        <dbReference type="EC" id="2.1.1.13"/>
    </reaction>
</comment>
<dbReference type="NCBIfam" id="TIGR02082">
    <property type="entry name" value="metH"/>
    <property type="match status" value="1"/>
</dbReference>
<evidence type="ECO:0000256" key="6">
    <source>
        <dbReference type="ARBA" id="ARBA00012032"/>
    </source>
</evidence>
<keyword evidence="12 21" id="KW-0949">S-adenosyl-L-methionine</keyword>
<comment type="cofactor">
    <cofactor evidence="3 21 22">
        <name>methylcob(III)alamin</name>
        <dbReference type="ChEBI" id="CHEBI:28115"/>
    </cofactor>
</comment>
<dbReference type="PROSITE" id="PS50970">
    <property type="entry name" value="HCY"/>
    <property type="match status" value="1"/>
</dbReference>
<dbReference type="InterPro" id="IPR000489">
    <property type="entry name" value="Pterin-binding_dom"/>
</dbReference>
<evidence type="ECO:0000256" key="5">
    <source>
        <dbReference type="ARBA" id="ARBA00010398"/>
    </source>
</evidence>
<evidence type="ECO:0000256" key="22">
    <source>
        <dbReference type="PIRSR" id="PIRSR000381-1"/>
    </source>
</evidence>
<dbReference type="FunFam" id="3.20.20.330:FF:000001">
    <property type="entry name" value="Methionine synthase"/>
    <property type="match status" value="1"/>
</dbReference>
<dbReference type="CDD" id="cd02069">
    <property type="entry name" value="methionine_synthase_B12_BD"/>
    <property type="match status" value="1"/>
</dbReference>
<evidence type="ECO:0000256" key="23">
    <source>
        <dbReference type="PIRSR" id="PIRSR000381-2"/>
    </source>
</evidence>
<proteinExistence type="inferred from homology"/>
<evidence type="ECO:0000259" key="26">
    <source>
        <dbReference type="PROSITE" id="PS50972"/>
    </source>
</evidence>
<feature type="domain" description="Hcy-binding" evidence="25">
    <location>
        <begin position="24"/>
        <end position="343"/>
    </location>
</feature>
<feature type="domain" description="B12-binding N-terminal" evidence="29">
    <location>
        <begin position="671"/>
        <end position="765"/>
    </location>
</feature>
<accession>A0A1X7PXN2</accession>
<feature type="binding site" description="axial binding residue" evidence="22">
    <location>
        <position position="790"/>
    </location>
    <ligand>
        <name>methylcob(III)alamin</name>
        <dbReference type="ChEBI" id="CHEBI:28115"/>
    </ligand>
    <ligandPart>
        <name>Co</name>
        <dbReference type="ChEBI" id="CHEBI:27638"/>
    </ligandPart>
</feature>
<feature type="domain" description="AdoMet activation" evidence="27">
    <location>
        <begin position="929"/>
        <end position="1261"/>
    </location>
</feature>
<sequence length="1268" mass="138766">MSQKSVSDALFGATAPQPDGAEILAALQAAARERILVLDGAMGTQIQGLAFGEDHFRGDRFLGCACHQQGNNDLLILTQPKAIEDIHYAYAKAGADIIETNTFSSTSIAQADYGMEDMVYDLNRDGARLVKRAIRRAEQEDGRRRFVAGALGPTNRTASISPDVNNPGYRAVTFDDLRLAYAEQLRGLIDGGADIVLIETIFDTLNAKAAIFATEEVFVEKGIRLPVMISGTITDLSGRTLSGQTPTAFWHSIRHAAPFTIGLNCALGAAAMRPHLAELSSVADTFICAYPNAGLPNAFGQYDESPEFMASQVEEFAREGLVNVVGGCCGSTPEHIAAISEAVSRHAPRNVPKRSPLMRLSGLEPFTLTKDIPFVNVGERTNVTGSAKFRKLITAGDYAAALDVARDQVANGAQVIDINMDEGLIDSKKAMVEYLNLIAAEPDIAKVPVMIDSSKWEVIEAGLKCVQGKPIVNSISMKEGEEAFLHHAKLCRMYGAAVVVMAFDEVGQADTKTRKVEICTRAYKLLTEKAGFAPEDIIFDPNVFAVATGIEEHDNYGVDFIEATGEITSTLPHVHISGGVSNLSFSFRGNEPVREAMHAVFLYHAIQRGMDMGIVNAGQLAVYDTIEPELREACEDVVLNRVPKAGGTATERMLEIAERFKGTAGKEAKEKDLAWREWPVEQRISHALVNGITEFIDADTDEARLKAERPLHVIEGPLMAGMNVVGDLFGAGKMFLPQVVKSARVMKQAVAGLLPHMEAEKLANAANGIDNGERQSAGKILMATVKGDVHDIGKNIVGVVLACNNYEIIDLGVMVPATKILQTARDEKVDVIGLSGLITPSLDEMVHVASEMEREGFDIPLLIGGATTSRVHTAVKIHPRYDRGQAVYVTDASRAVGVVSSLLSPEMKPGYIETLRAEYKKVTEAHERSEREKQRLPLARARANAHKIDWADYTPPRPSFLGTRVFENWDLAELARYIDWTPFFQTWELKGRYPKILEDEKQGPAARQLFDDAQAMLKQIIEEKWFAPKGVIGFWPANTVGDDIRLFTDESRTEELVSFFTLRQQLAKRDGKANVALSDFVAPADSGKADYVGGFVVTAGIEEVAIAERFERANDDYNSIMVKALADRFAEAFAERMHEKVRTEFWGYAPDEAATPDDLILEGYQGIRPAPGYPAQPDHTEKVTLFRLLDAEKNAGVALTESMAMWPGSSVSGLYLSHPDSYYFGVAKVERDQVEDYAARKGMAVEEVERWLGPILNYIPTPFAEAAE</sequence>
<dbReference type="Gene3D" id="3.10.196.10">
    <property type="entry name" value="Vitamin B12-dependent methionine synthase, activation domain"/>
    <property type="match status" value="1"/>
</dbReference>
<dbReference type="SUPFAM" id="SSF56507">
    <property type="entry name" value="Methionine synthase activation domain-like"/>
    <property type="match status" value="1"/>
</dbReference>
<feature type="binding site" evidence="23">
    <location>
        <position position="715"/>
    </location>
    <ligand>
        <name>methylcob(III)alamin</name>
        <dbReference type="ChEBI" id="CHEBI:28115"/>
    </ligand>
</feature>
<comment type="pathway">
    <text evidence="4 21">Amino-acid biosynthesis; L-methionine biosynthesis via de novo pathway; L-methionine from L-homocysteine (MetH route): step 1/1.</text>
</comment>
<dbReference type="InterPro" id="IPR037010">
    <property type="entry name" value="VitB12-dep_Met_synth_activ_sf"/>
</dbReference>
<dbReference type="Gene3D" id="3.20.20.20">
    <property type="entry name" value="Dihydropteroate synthase-like"/>
    <property type="match status" value="1"/>
</dbReference>
<dbReference type="Proteomes" id="UP000193083">
    <property type="component" value="Unassembled WGS sequence"/>
</dbReference>
<dbReference type="PIRSF" id="PIRSF000381">
    <property type="entry name" value="MetH"/>
    <property type="match status" value="1"/>
</dbReference>
<comment type="function">
    <text evidence="18 21">Catalyzes the transfer of a methyl group from methyl-cobalamin to homocysteine, yielding enzyme-bound cob(I)alamin and methionine. Subsequently, remethylates the cofactor using methyltetrahydrofolate.</text>
</comment>
<evidence type="ECO:0000256" key="8">
    <source>
        <dbReference type="ARBA" id="ARBA00022603"/>
    </source>
</evidence>
<evidence type="ECO:0000256" key="17">
    <source>
        <dbReference type="ARBA" id="ARBA00023285"/>
    </source>
</evidence>
<feature type="binding site" evidence="23">
    <location>
        <position position="1168"/>
    </location>
    <ligand>
        <name>S-adenosyl-L-methionine</name>
        <dbReference type="ChEBI" id="CHEBI:59789"/>
    </ligand>
</feature>
<gene>
    <name evidence="30" type="ORF">SAMN02982922_5524</name>
</gene>
<dbReference type="UniPathway" id="UPA00051">
    <property type="reaction ID" value="UER00081"/>
</dbReference>
<dbReference type="PANTHER" id="PTHR45833:SF1">
    <property type="entry name" value="METHIONINE SYNTHASE"/>
    <property type="match status" value="1"/>
</dbReference>
<feature type="binding site" evidence="23">
    <location>
        <begin position="1223"/>
        <end position="1224"/>
    </location>
    <ligand>
        <name>S-adenosyl-L-methionine</name>
        <dbReference type="ChEBI" id="CHEBI:59789"/>
    </ligand>
</feature>
<dbReference type="Pfam" id="PF02574">
    <property type="entry name" value="S-methyl_trans"/>
    <property type="match status" value="1"/>
</dbReference>
<dbReference type="Gene3D" id="3.20.20.330">
    <property type="entry name" value="Homocysteine-binding-like domain"/>
    <property type="match status" value="1"/>
</dbReference>
<keyword evidence="9 21" id="KW-0028">Amino-acid biosynthesis</keyword>
<evidence type="ECO:0000256" key="7">
    <source>
        <dbReference type="ARBA" id="ARBA00013998"/>
    </source>
</evidence>
<keyword evidence="15 21" id="KW-0862">Zinc</keyword>
<dbReference type="RefSeq" id="WP_085467102.1">
    <property type="nucleotide sequence ID" value="NZ_FXBL01000004.1"/>
</dbReference>
<feature type="binding site" evidence="23">
    <location>
        <begin position="787"/>
        <end position="791"/>
    </location>
    <ligand>
        <name>methylcob(III)alamin</name>
        <dbReference type="ChEBI" id="CHEBI:28115"/>
    </ligand>
</feature>
<evidence type="ECO:0000256" key="3">
    <source>
        <dbReference type="ARBA" id="ARBA00001956"/>
    </source>
</evidence>
<comment type="similarity">
    <text evidence="5">Belongs to the vitamin-B12 dependent methionine synthase family.</text>
</comment>
<dbReference type="Pfam" id="PF00809">
    <property type="entry name" value="Pterin_bind"/>
    <property type="match status" value="1"/>
</dbReference>
<dbReference type="Pfam" id="PF02965">
    <property type="entry name" value="Met_synt_B12"/>
    <property type="match status" value="1"/>
</dbReference>
<dbReference type="FunFam" id="3.40.50.280:FF:000001">
    <property type="entry name" value="Methionine synthase"/>
    <property type="match status" value="1"/>
</dbReference>
<feature type="binding site" evidence="23">
    <location>
        <position position="839"/>
    </location>
    <ligand>
        <name>methylcob(III)alamin</name>
        <dbReference type="ChEBI" id="CHEBI:28115"/>
    </ligand>
</feature>
<evidence type="ECO:0000256" key="20">
    <source>
        <dbReference type="NCBIfam" id="TIGR02082"/>
    </source>
</evidence>
<dbReference type="GO" id="GO:0046653">
    <property type="term" value="P:tetrahydrofolate metabolic process"/>
    <property type="evidence" value="ECO:0007669"/>
    <property type="project" value="TreeGrafter"/>
</dbReference>
<dbReference type="Gene3D" id="3.40.50.280">
    <property type="entry name" value="Cobalamin-binding domain"/>
    <property type="match status" value="1"/>
</dbReference>
<protein>
    <recommendedName>
        <fullName evidence="7 20">Methionine synthase</fullName>
        <ecNumber evidence="6 20">2.1.1.13</ecNumber>
    </recommendedName>
    <alternativeName>
        <fullName evidence="19 21">5-methyltetrahydrofolate--homocysteine methyltransferase</fullName>
    </alternativeName>
</protein>
<dbReference type="EMBL" id="FXBL01000004">
    <property type="protein sequence ID" value="SMH56444.1"/>
    <property type="molecule type" value="Genomic_DNA"/>
</dbReference>
<dbReference type="SUPFAM" id="SSF52242">
    <property type="entry name" value="Cobalamin (vitamin B12)-binding domain"/>
    <property type="match status" value="1"/>
</dbReference>
<feature type="binding site" evidence="23">
    <location>
        <position position="979"/>
    </location>
    <ligand>
        <name>S-adenosyl-L-methionine</name>
        <dbReference type="ChEBI" id="CHEBI:59789"/>
    </ligand>
</feature>
<dbReference type="OrthoDB" id="9803687at2"/>
<evidence type="ECO:0000256" key="24">
    <source>
        <dbReference type="PROSITE-ProRule" id="PRU00333"/>
    </source>
</evidence>
<evidence type="ECO:0000256" key="13">
    <source>
        <dbReference type="ARBA" id="ARBA00022723"/>
    </source>
</evidence>
<dbReference type="InterPro" id="IPR036724">
    <property type="entry name" value="Cobalamin-bd_sf"/>
</dbReference>
<dbReference type="PROSITE" id="PS51332">
    <property type="entry name" value="B12_BINDING"/>
    <property type="match status" value="1"/>
</dbReference>
<dbReference type="GO" id="GO:0008705">
    <property type="term" value="F:methionine synthase activity"/>
    <property type="evidence" value="ECO:0007669"/>
    <property type="project" value="UniProtKB-UniRule"/>
</dbReference>
<dbReference type="PROSITE" id="PS50972">
    <property type="entry name" value="PTERIN_BINDING"/>
    <property type="match status" value="1"/>
</dbReference>
<dbReference type="InterPro" id="IPR004223">
    <property type="entry name" value="VitB12-dep_Met_synth_activ_dom"/>
</dbReference>
<keyword evidence="31" id="KW-1185">Reference proteome</keyword>
<dbReference type="GO" id="GO:0031419">
    <property type="term" value="F:cobalamin binding"/>
    <property type="evidence" value="ECO:0007669"/>
    <property type="project" value="UniProtKB-UniRule"/>
</dbReference>
<dbReference type="InterPro" id="IPR003726">
    <property type="entry name" value="HCY_dom"/>
</dbReference>
<dbReference type="Pfam" id="PF02607">
    <property type="entry name" value="B12-binding_2"/>
    <property type="match status" value="1"/>
</dbReference>
<evidence type="ECO:0000256" key="12">
    <source>
        <dbReference type="ARBA" id="ARBA00022691"/>
    </source>
</evidence>
<comment type="cofactor">
    <cofactor evidence="2 21 24">
        <name>Zn(2+)</name>
        <dbReference type="ChEBI" id="CHEBI:29105"/>
    </cofactor>
</comment>
<keyword evidence="16 21" id="KW-0486">Methionine biosynthesis</keyword>
<dbReference type="FunFam" id="1.10.1240.10:FF:000001">
    <property type="entry name" value="Methionine synthase"/>
    <property type="match status" value="1"/>
</dbReference>
<dbReference type="SUPFAM" id="SSF47644">
    <property type="entry name" value="Methionine synthase domain"/>
    <property type="match status" value="1"/>
</dbReference>
<feature type="binding site" evidence="23">
    <location>
        <position position="835"/>
    </location>
    <ligand>
        <name>methylcob(III)alamin</name>
        <dbReference type="ChEBI" id="CHEBI:28115"/>
    </ligand>
</feature>
<evidence type="ECO:0000256" key="18">
    <source>
        <dbReference type="ARBA" id="ARBA00025552"/>
    </source>
</evidence>
<keyword evidence="11 21" id="KW-0808">Transferase</keyword>
<dbReference type="SUPFAM" id="SSF82282">
    <property type="entry name" value="Homocysteine S-methyltransferase"/>
    <property type="match status" value="1"/>
</dbReference>
<keyword evidence="8 21" id="KW-0489">Methyltransferase</keyword>
<dbReference type="GO" id="GO:0050667">
    <property type="term" value="P:homocysteine metabolic process"/>
    <property type="evidence" value="ECO:0007669"/>
    <property type="project" value="TreeGrafter"/>
</dbReference>
<evidence type="ECO:0000256" key="1">
    <source>
        <dbReference type="ARBA" id="ARBA00001700"/>
    </source>
</evidence>
<evidence type="ECO:0000259" key="28">
    <source>
        <dbReference type="PROSITE" id="PS51332"/>
    </source>
</evidence>
<keyword evidence="10 21" id="KW-0846">Cobalamin</keyword>
<dbReference type="InterPro" id="IPR011005">
    <property type="entry name" value="Dihydropteroate_synth-like_sf"/>
</dbReference>
<evidence type="ECO:0000256" key="4">
    <source>
        <dbReference type="ARBA" id="ARBA00005178"/>
    </source>
</evidence>
<reference evidence="30 31" key="1">
    <citation type="submission" date="2017-04" db="EMBL/GenBank/DDBJ databases">
        <authorList>
            <person name="Afonso C.L."/>
            <person name="Miller P.J."/>
            <person name="Scott M.A."/>
            <person name="Spackman E."/>
            <person name="Goraichik I."/>
            <person name="Dimitrov K.M."/>
            <person name="Suarez D.L."/>
            <person name="Swayne D.E."/>
        </authorList>
    </citation>
    <scope>NUCLEOTIDE SEQUENCE [LARGE SCALE GENOMIC DNA]</scope>
    <source>
        <strain evidence="30 31">B5P</strain>
    </source>
</reference>
<keyword evidence="14" id="KW-0677">Repeat</keyword>
<dbReference type="InterPro" id="IPR036589">
    <property type="entry name" value="HCY_dom_sf"/>
</dbReference>
<evidence type="ECO:0000256" key="15">
    <source>
        <dbReference type="ARBA" id="ARBA00022833"/>
    </source>
</evidence>
<dbReference type="GO" id="GO:0008270">
    <property type="term" value="F:zinc ion binding"/>
    <property type="evidence" value="ECO:0007669"/>
    <property type="project" value="UniProtKB-UniRule"/>
</dbReference>
<dbReference type="Pfam" id="PF02310">
    <property type="entry name" value="B12-binding"/>
    <property type="match status" value="1"/>
</dbReference>
<evidence type="ECO:0000256" key="9">
    <source>
        <dbReference type="ARBA" id="ARBA00022605"/>
    </source>
</evidence>
<dbReference type="InterPro" id="IPR003759">
    <property type="entry name" value="Cbl-bd_cap"/>
</dbReference>
<evidence type="ECO:0000256" key="21">
    <source>
        <dbReference type="PIRNR" id="PIRNR000381"/>
    </source>
</evidence>
<dbReference type="PROSITE" id="PS51337">
    <property type="entry name" value="B12_BINDING_NTER"/>
    <property type="match status" value="1"/>
</dbReference>
<feature type="binding site" evidence="23">
    <location>
        <position position="892"/>
    </location>
    <ligand>
        <name>methylcob(III)alamin</name>
        <dbReference type="ChEBI" id="CHEBI:28115"/>
    </ligand>
</feature>
<dbReference type="GO" id="GO:0032259">
    <property type="term" value="P:methylation"/>
    <property type="evidence" value="ECO:0007669"/>
    <property type="project" value="UniProtKB-KW"/>
</dbReference>
<dbReference type="NCBIfam" id="NF007024">
    <property type="entry name" value="PRK09490.1"/>
    <property type="match status" value="1"/>
</dbReference>
<dbReference type="GO" id="GO:0005829">
    <property type="term" value="C:cytosol"/>
    <property type="evidence" value="ECO:0007669"/>
    <property type="project" value="TreeGrafter"/>
</dbReference>
<evidence type="ECO:0000256" key="2">
    <source>
        <dbReference type="ARBA" id="ARBA00001947"/>
    </source>
</evidence>
<dbReference type="SUPFAM" id="SSF51717">
    <property type="entry name" value="Dihydropteroate synthetase-like"/>
    <property type="match status" value="1"/>
</dbReference>
<dbReference type="InterPro" id="IPR033706">
    <property type="entry name" value="Met_synthase_B12-bd"/>
</dbReference>
<evidence type="ECO:0000259" key="25">
    <source>
        <dbReference type="PROSITE" id="PS50970"/>
    </source>
</evidence>
<evidence type="ECO:0000256" key="11">
    <source>
        <dbReference type="ARBA" id="ARBA00022679"/>
    </source>
</evidence>
<evidence type="ECO:0000256" key="14">
    <source>
        <dbReference type="ARBA" id="ARBA00022737"/>
    </source>
</evidence>
<feature type="binding site" evidence="22 24">
    <location>
        <position position="329"/>
    </location>
    <ligand>
        <name>Zn(2+)</name>
        <dbReference type="ChEBI" id="CHEBI:29105"/>
    </ligand>
</feature>
<evidence type="ECO:0000256" key="10">
    <source>
        <dbReference type="ARBA" id="ARBA00022628"/>
    </source>
</evidence>
<dbReference type="InterPro" id="IPR006158">
    <property type="entry name" value="Cobalamin-bd"/>
</dbReference>
<evidence type="ECO:0000313" key="30">
    <source>
        <dbReference type="EMBL" id="SMH56444.1"/>
    </source>
</evidence>
<dbReference type="PANTHER" id="PTHR45833">
    <property type="entry name" value="METHIONINE SYNTHASE"/>
    <property type="match status" value="1"/>
</dbReference>
<feature type="domain" description="Pterin-binding" evidence="26">
    <location>
        <begin position="374"/>
        <end position="635"/>
    </location>
</feature>
<evidence type="ECO:0000256" key="16">
    <source>
        <dbReference type="ARBA" id="ARBA00023167"/>
    </source>
</evidence>
<dbReference type="PROSITE" id="PS50974">
    <property type="entry name" value="ADOMET_ACTIVATION"/>
    <property type="match status" value="1"/>
</dbReference>
<dbReference type="FunFam" id="3.20.20.20:FF:000002">
    <property type="entry name" value="Methionine synthase"/>
    <property type="match status" value="1"/>
</dbReference>
<organism evidence="30 31">
    <name type="scientific">Mesorhizobium australicum</name>
    <dbReference type="NCBI Taxonomy" id="536018"/>
    <lineage>
        <taxon>Bacteria</taxon>
        <taxon>Pseudomonadati</taxon>
        <taxon>Pseudomonadota</taxon>
        <taxon>Alphaproteobacteria</taxon>
        <taxon>Hyphomicrobiales</taxon>
        <taxon>Phyllobacteriaceae</taxon>
        <taxon>Mesorhizobium</taxon>
    </lineage>
</organism>
<dbReference type="Gene3D" id="1.10.288.10">
    <property type="entry name" value="Cobalamin-dependent Methionine Synthase, domain 2"/>
    <property type="match status" value="1"/>
</dbReference>
<keyword evidence="13 21" id="KW-0479">Metal-binding</keyword>
<dbReference type="AlphaFoldDB" id="A0A1X7PXN2"/>
<feature type="domain" description="B12-binding" evidence="28">
    <location>
        <begin position="777"/>
        <end position="913"/>
    </location>
</feature>
<evidence type="ECO:0000313" key="31">
    <source>
        <dbReference type="Proteomes" id="UP000193083"/>
    </source>
</evidence>
<dbReference type="InterPro" id="IPR011822">
    <property type="entry name" value="MetH"/>
</dbReference>
<evidence type="ECO:0000259" key="27">
    <source>
        <dbReference type="PROSITE" id="PS50974"/>
    </source>
</evidence>
<dbReference type="Gene3D" id="1.10.1240.10">
    <property type="entry name" value="Methionine synthase domain"/>
    <property type="match status" value="1"/>
</dbReference>
<evidence type="ECO:0000256" key="19">
    <source>
        <dbReference type="ARBA" id="ARBA00031040"/>
    </source>
</evidence>
<evidence type="ECO:0000259" key="29">
    <source>
        <dbReference type="PROSITE" id="PS51337"/>
    </source>
</evidence>
<dbReference type="SMART" id="SM01018">
    <property type="entry name" value="B12-binding_2"/>
    <property type="match status" value="1"/>
</dbReference>
<keyword evidence="17 21" id="KW-0170">Cobalt</keyword>
<name>A0A1X7PXN2_9HYPH</name>
<dbReference type="InterPro" id="IPR036594">
    <property type="entry name" value="Meth_synthase_dom"/>
</dbReference>
<feature type="binding site" evidence="22 24">
    <location>
        <position position="328"/>
    </location>
    <ligand>
        <name>Zn(2+)</name>
        <dbReference type="ChEBI" id="CHEBI:29105"/>
    </ligand>
</feature>
<dbReference type="InterPro" id="IPR050554">
    <property type="entry name" value="Met_Synthase/Corrinoid"/>
</dbReference>